<dbReference type="OrthoDB" id="5244367at2"/>
<proteinExistence type="inferred from homology"/>
<dbReference type="KEGG" id="rhs:A3Q41_02217"/>
<organism evidence="3 4">
    <name type="scientific">Rhodococcoides fascians</name>
    <name type="common">Rhodococcus fascians</name>
    <dbReference type="NCBI Taxonomy" id="1828"/>
    <lineage>
        <taxon>Bacteria</taxon>
        <taxon>Bacillati</taxon>
        <taxon>Actinomycetota</taxon>
        <taxon>Actinomycetes</taxon>
        <taxon>Mycobacteriales</taxon>
        <taxon>Nocardiaceae</taxon>
        <taxon>Rhodococcoides</taxon>
    </lineage>
</organism>
<evidence type="ECO:0000256" key="1">
    <source>
        <dbReference type="ARBA" id="ARBA00008791"/>
    </source>
</evidence>
<reference evidence="4" key="2">
    <citation type="submission" date="2016-04" db="EMBL/GenBank/DDBJ databases">
        <title>Complete Genome and Plasmid Sequences for Rhodococcus fascians D188 and Draft Sequences for Rhodococcus spp. Isolates PBTS 1 and PBTS 2.</title>
        <authorList>
            <person name="Stamer R."/>
            <person name="Vereecke D."/>
            <person name="Zhang Y."/>
            <person name="Schilkey F."/>
            <person name="Devitt N."/>
            <person name="Randall J."/>
        </authorList>
    </citation>
    <scope>NUCLEOTIDE SEQUENCE [LARGE SCALE GENOMIC DNA]</scope>
    <source>
        <strain evidence="4">PBTS2</strain>
    </source>
</reference>
<dbReference type="Proteomes" id="UP000076038">
    <property type="component" value="Chromosome"/>
</dbReference>
<comment type="similarity">
    <text evidence="1">Belongs to the universal stress protein A family.</text>
</comment>
<feature type="domain" description="UspA" evidence="2">
    <location>
        <begin position="25"/>
        <end position="158"/>
    </location>
</feature>
<protein>
    <submittedName>
        <fullName evidence="3">Universal stress protein</fullName>
    </submittedName>
</protein>
<reference evidence="3 4" key="1">
    <citation type="journal article" date="2016" name="Genome Announc.">
        <title>Complete Genome and Plasmid Sequences for Rhodococcus fascians D188 and Draft Sequences for Rhodococcus Isolates PBTS 1 and PBTS 2.</title>
        <authorList>
            <person name="Stamler R.A."/>
            <person name="Vereecke D."/>
            <person name="Zhang Y."/>
            <person name="Schilkey F."/>
            <person name="Devitt N."/>
            <person name="Randall J.J."/>
        </authorList>
    </citation>
    <scope>NUCLEOTIDE SEQUENCE [LARGE SCALE GENOMIC DNA]</scope>
    <source>
        <strain evidence="3 4">PBTS2</strain>
    </source>
</reference>
<dbReference type="InterPro" id="IPR014729">
    <property type="entry name" value="Rossmann-like_a/b/a_fold"/>
</dbReference>
<dbReference type="PRINTS" id="PR01438">
    <property type="entry name" value="UNVRSLSTRESS"/>
</dbReference>
<dbReference type="CDD" id="cd00293">
    <property type="entry name" value="USP-like"/>
    <property type="match status" value="1"/>
</dbReference>
<evidence type="ECO:0000313" key="4">
    <source>
        <dbReference type="Proteomes" id="UP000076038"/>
    </source>
</evidence>
<dbReference type="PANTHER" id="PTHR46268">
    <property type="entry name" value="STRESS RESPONSE PROTEIN NHAX"/>
    <property type="match status" value="1"/>
</dbReference>
<dbReference type="PATRIC" id="fig|1653479.3.peg.2246"/>
<keyword evidence="4" id="KW-1185">Reference proteome</keyword>
<evidence type="ECO:0000259" key="2">
    <source>
        <dbReference type="Pfam" id="PF00582"/>
    </source>
</evidence>
<dbReference type="Gene3D" id="3.40.50.620">
    <property type="entry name" value="HUPs"/>
    <property type="match status" value="2"/>
</dbReference>
<dbReference type="SUPFAM" id="SSF52402">
    <property type="entry name" value="Adenine nucleotide alpha hydrolases-like"/>
    <property type="match status" value="2"/>
</dbReference>
<evidence type="ECO:0000313" key="3">
    <source>
        <dbReference type="EMBL" id="AMY23519.1"/>
    </source>
</evidence>
<dbReference type="InterPro" id="IPR006015">
    <property type="entry name" value="Universal_stress_UspA"/>
</dbReference>
<sequence length="300" mass="31824">MVSTVPQNRPAGSAPGFWAKPEWGDIVVALDGTRESRGALIWSAGMASITGSRIRLVHALISRHSQTVGNQESTRSRVQIQGRRLLRSARSELFGIDPGIVVDSILTDDPIASALGALSQTADLLVIGGHTSGPIRDIMFGRNATRIVMASRCPVLVWRAQPRDAAPNSPVVVGVDRSESCTRAIDAAFWCADALGVPVTVLHVRSPHERPAPKESAPERMRTLHWLGGRVAAAASAHPSVVVHLHVLESSAEHELRLASEAARLLVVGSRGHGPWAAPILGSIGRSLVHASGGPILVVR</sequence>
<gene>
    <name evidence="3" type="ORF">A3Q41_02217</name>
</gene>
<dbReference type="AlphaFoldDB" id="A0A143QKT9"/>
<dbReference type="PANTHER" id="PTHR46268:SF6">
    <property type="entry name" value="UNIVERSAL STRESS PROTEIN UP12"/>
    <property type="match status" value="1"/>
</dbReference>
<accession>A0A143QKT9</accession>
<name>A0A143QKT9_RHOFA</name>
<feature type="domain" description="UspA" evidence="2">
    <location>
        <begin position="170"/>
        <end position="300"/>
    </location>
</feature>
<dbReference type="Pfam" id="PF00582">
    <property type="entry name" value="Usp"/>
    <property type="match status" value="2"/>
</dbReference>
<dbReference type="EMBL" id="CP015220">
    <property type="protein sequence ID" value="AMY23519.1"/>
    <property type="molecule type" value="Genomic_DNA"/>
</dbReference>
<dbReference type="InterPro" id="IPR006016">
    <property type="entry name" value="UspA"/>
</dbReference>